<proteinExistence type="predicted"/>
<dbReference type="GO" id="GO:0009055">
    <property type="term" value="F:electron transfer activity"/>
    <property type="evidence" value="ECO:0007669"/>
    <property type="project" value="InterPro"/>
</dbReference>
<comment type="caution">
    <text evidence="8">The sequence shown here is derived from an EMBL/GenBank/DDBJ whole genome shotgun (WGS) entry which is preliminary data.</text>
</comment>
<dbReference type="GO" id="GO:0016715">
    <property type="term" value="F:oxidoreductase activity, acting on paired donors, with incorporation or reduction of molecular oxygen, reduced ascorbate as one donor, and incorporation of one atom of oxygen"/>
    <property type="evidence" value="ECO:0007669"/>
    <property type="project" value="InterPro"/>
</dbReference>
<organism evidence="8 9">
    <name type="scientific">OM182 bacterium MED-G28</name>
    <dbReference type="NCBI Taxonomy" id="1986256"/>
    <lineage>
        <taxon>Bacteria</taxon>
        <taxon>Pseudomonadati</taxon>
        <taxon>Pseudomonadota</taxon>
        <taxon>Gammaproteobacteria</taxon>
        <taxon>OMG group</taxon>
        <taxon>OM182 clade</taxon>
    </lineage>
</organism>
<gene>
    <name evidence="8" type="ORF">CNF02_09585</name>
</gene>
<dbReference type="InterPro" id="IPR009056">
    <property type="entry name" value="Cyt_c-like_dom"/>
</dbReference>
<dbReference type="Gene3D" id="2.60.120.230">
    <property type="match status" value="1"/>
</dbReference>
<dbReference type="SUPFAM" id="SSF49742">
    <property type="entry name" value="PHM/PNGase F"/>
    <property type="match status" value="2"/>
</dbReference>
<evidence type="ECO:0000256" key="2">
    <source>
        <dbReference type="ARBA" id="ARBA00022723"/>
    </source>
</evidence>
<name>A0A2A5WA00_9GAMM</name>
<dbReference type="AlphaFoldDB" id="A0A2A5WA00"/>
<evidence type="ECO:0000256" key="3">
    <source>
        <dbReference type="ARBA" id="ARBA00023004"/>
    </source>
</evidence>
<feature type="signal peptide" evidence="6">
    <location>
        <begin position="1"/>
        <end position="26"/>
    </location>
</feature>
<keyword evidence="2 5" id="KW-0479">Metal-binding</keyword>
<protein>
    <recommendedName>
        <fullName evidence="7">Cytochrome c domain-containing protein</fullName>
    </recommendedName>
</protein>
<dbReference type="EMBL" id="NTJZ01000010">
    <property type="protein sequence ID" value="PDH33191.1"/>
    <property type="molecule type" value="Genomic_DNA"/>
</dbReference>
<evidence type="ECO:0000256" key="5">
    <source>
        <dbReference type="PROSITE-ProRule" id="PRU00433"/>
    </source>
</evidence>
<evidence type="ECO:0000313" key="9">
    <source>
        <dbReference type="Proteomes" id="UP000219329"/>
    </source>
</evidence>
<dbReference type="InterPro" id="IPR036909">
    <property type="entry name" value="Cyt_c-like_dom_sf"/>
</dbReference>
<dbReference type="GO" id="GO:0020037">
    <property type="term" value="F:heme binding"/>
    <property type="evidence" value="ECO:0007669"/>
    <property type="project" value="InterPro"/>
</dbReference>
<keyword evidence="1 5" id="KW-0349">Heme</keyword>
<feature type="domain" description="Cytochrome c" evidence="7">
    <location>
        <begin position="31"/>
        <end position="116"/>
    </location>
</feature>
<dbReference type="InterPro" id="IPR014784">
    <property type="entry name" value="Cu2_ascorb_mOase-like_C"/>
</dbReference>
<keyword evidence="4" id="KW-1015">Disulfide bond</keyword>
<keyword evidence="6" id="KW-0732">Signal</keyword>
<keyword evidence="3 5" id="KW-0408">Iron</keyword>
<evidence type="ECO:0000256" key="6">
    <source>
        <dbReference type="SAM" id="SignalP"/>
    </source>
</evidence>
<accession>A0A2A5WA00</accession>
<evidence type="ECO:0000256" key="4">
    <source>
        <dbReference type="ARBA" id="ARBA00023157"/>
    </source>
</evidence>
<reference evidence="8 9" key="1">
    <citation type="submission" date="2017-08" db="EMBL/GenBank/DDBJ databases">
        <title>Fine stratification of microbial communities through a metagenomic profile of the photic zone.</title>
        <authorList>
            <person name="Haro-Moreno J.M."/>
            <person name="Lopez-Perez M."/>
            <person name="De La Torre J."/>
            <person name="Picazo A."/>
            <person name="Camacho A."/>
            <person name="Rodriguez-Valera F."/>
        </authorList>
    </citation>
    <scope>NUCLEOTIDE SEQUENCE [LARGE SCALE GENOMIC DNA]</scope>
    <source>
        <strain evidence="8">MED-G28</strain>
    </source>
</reference>
<dbReference type="GO" id="GO:0046872">
    <property type="term" value="F:metal ion binding"/>
    <property type="evidence" value="ECO:0007669"/>
    <property type="project" value="UniProtKB-KW"/>
</dbReference>
<evidence type="ECO:0000259" key="7">
    <source>
        <dbReference type="PROSITE" id="PS51007"/>
    </source>
</evidence>
<dbReference type="PROSITE" id="PS51007">
    <property type="entry name" value="CYTC"/>
    <property type="match status" value="1"/>
</dbReference>
<feature type="chain" id="PRO_5012336847" description="Cytochrome c domain-containing protein" evidence="6">
    <location>
        <begin position="27"/>
        <end position="439"/>
    </location>
</feature>
<dbReference type="SUPFAM" id="SSF46626">
    <property type="entry name" value="Cytochrome c"/>
    <property type="match status" value="1"/>
</dbReference>
<dbReference type="Proteomes" id="UP000219329">
    <property type="component" value="Unassembled WGS sequence"/>
</dbReference>
<evidence type="ECO:0000256" key="1">
    <source>
        <dbReference type="ARBA" id="ARBA00022617"/>
    </source>
</evidence>
<evidence type="ECO:0000313" key="8">
    <source>
        <dbReference type="EMBL" id="PDH33191.1"/>
    </source>
</evidence>
<dbReference type="InterPro" id="IPR008977">
    <property type="entry name" value="PHM/PNGase_F_dom_sf"/>
</dbReference>
<sequence length="439" mass="48783">MIQLKNLTQLCLSIYVIAAFSAQSLAQEAPNYSKDVAPILQEKCAACHNPEGIGPMPLLTYQQVQPFAALIHDRTSKRIMPPWHVDPGIGIQSFKNDASLSNAEIDTIEAWVEAGAPEGNPADLPTPITFPSGAEWQLADQLGPPDLIIKSSPFDVIANGQDQWWTPSVPFAGLDQERFLKAAEFKPSYPLGKKVVHHGHAVLVPEDGGRQVALARYGVGKSWEMFPEGTGMRVPANGNIAWNLHYFPVGAEGDDDVVEVGLWFYPEGQQPERETVGEAMFRVDGLKGMARGQDIVIPPHGYQVLQGTHRLDAPAVIHSYRPHLHMRGKVMTMEAILPNGDKEVLSQVNKYDHNWQIAYIYEDDVKPLLPTGTILQFTSVFDNTANNPINPDPEQWVVFGRRGVDEMSHAWVGITYINEEQYTQAVAERRAQQETLRIQ</sequence>